<evidence type="ECO:0000256" key="4">
    <source>
        <dbReference type="ARBA" id="ARBA00011771"/>
    </source>
</evidence>
<dbReference type="PIRSF" id="PIRSF000310">
    <property type="entry name" value="NiFe_hyd_ssu"/>
    <property type="match status" value="1"/>
</dbReference>
<keyword evidence="10" id="KW-0411">Iron-sulfur</keyword>
<protein>
    <submittedName>
        <fullName evidence="13">Hydrogenase small subunit</fullName>
    </submittedName>
</protein>
<gene>
    <name evidence="13" type="primary">mbhS3</name>
    <name evidence="13" type="ORF">HCR_08120</name>
</gene>
<dbReference type="PRINTS" id="PR00614">
    <property type="entry name" value="NIHGNASESMLL"/>
</dbReference>
<dbReference type="InterPro" id="IPR037148">
    <property type="entry name" value="NiFe-Hase_small_C_sf"/>
</dbReference>
<organism evidence="13 14">
    <name type="scientific">Hydrogenimonas cancrithermarum</name>
    <dbReference type="NCBI Taxonomy" id="2993563"/>
    <lineage>
        <taxon>Bacteria</taxon>
        <taxon>Pseudomonadati</taxon>
        <taxon>Campylobacterota</taxon>
        <taxon>Epsilonproteobacteria</taxon>
        <taxon>Campylobacterales</taxon>
        <taxon>Hydrogenimonadaceae</taxon>
        <taxon>Hydrogenimonas</taxon>
    </lineage>
</organism>
<sequence>MRPKVLWLQGITCNGNSHSFLNATDFGLLCEQFDFVHHPLFPTSVSLEDVASKRLDVDILIVEGAVRRTGFKRAGVEVFELIEHYGAKAEHIVCAGNCAAFGGIFRQYDPEAIGGMVFRGDKEEGVFEKFAHKTVNLPGCPLHPQWLAYTLRMFRSGREIRRDKLLRPLELYAYTVHEGCLRNEYFEWKIDAESFGRKEGCLFYEQGCQGPFTHGSCNKILWNEVSSKTRAGMPCIGCTEPDFPSSGLFETKTLMSIPARLPLDVPKRAYLTLAGMAKAFKIPRLQKRKLDED</sequence>
<dbReference type="PANTHER" id="PTHR30013">
    <property type="entry name" value="NIFE / NIFESE HYDROGENASE SMALL SUBUNIT FAMILY MEMBER"/>
    <property type="match status" value="1"/>
</dbReference>
<dbReference type="Gene3D" id="3.40.50.700">
    <property type="entry name" value="NADH:ubiquinone oxidoreductase-like, 20kDa subunit"/>
    <property type="match status" value="1"/>
</dbReference>
<evidence type="ECO:0000256" key="5">
    <source>
        <dbReference type="ARBA" id="ARBA00022485"/>
    </source>
</evidence>
<evidence type="ECO:0000313" key="14">
    <source>
        <dbReference type="Proteomes" id="UP001321445"/>
    </source>
</evidence>
<dbReference type="InterPro" id="IPR006137">
    <property type="entry name" value="NADH_UbQ_OxRdtase-like_20kDa"/>
</dbReference>
<dbReference type="InterPro" id="IPR037024">
    <property type="entry name" value="NiFe_Hase_small_N_sf"/>
</dbReference>
<evidence type="ECO:0000313" key="13">
    <source>
        <dbReference type="EMBL" id="BDY12500.1"/>
    </source>
</evidence>
<keyword evidence="14" id="KW-1185">Reference proteome</keyword>
<evidence type="ECO:0000259" key="12">
    <source>
        <dbReference type="Pfam" id="PF14720"/>
    </source>
</evidence>
<evidence type="ECO:0000256" key="6">
    <source>
        <dbReference type="ARBA" id="ARBA00022723"/>
    </source>
</evidence>
<proteinExistence type="inferred from homology"/>
<keyword evidence="6" id="KW-0479">Metal-binding</keyword>
<keyword evidence="7" id="KW-0732">Signal</keyword>
<dbReference type="SUPFAM" id="SSF56770">
    <property type="entry name" value="HydA/Nqo6-like"/>
    <property type="match status" value="1"/>
</dbReference>
<dbReference type="Proteomes" id="UP001321445">
    <property type="component" value="Chromosome"/>
</dbReference>
<comment type="subunit">
    <text evidence="4">Heterodimer of a large and a small subunit.</text>
</comment>
<reference evidence="13 14" key="1">
    <citation type="submission" date="2023-03" db="EMBL/GenBank/DDBJ databases">
        <title>Description of Hydrogenimonas sp. ISO32.</title>
        <authorList>
            <person name="Mino S."/>
            <person name="Fukazawa S."/>
            <person name="Sawabe T."/>
        </authorList>
    </citation>
    <scope>NUCLEOTIDE SEQUENCE [LARGE SCALE GENOMIC DNA]</scope>
    <source>
        <strain evidence="13 14">ISO32</strain>
    </source>
</reference>
<feature type="domain" description="NADH:ubiquinone oxidoreductase-like 20kDa subunit" evidence="11">
    <location>
        <begin position="13"/>
        <end position="153"/>
    </location>
</feature>
<dbReference type="RefSeq" id="WP_286337691.1">
    <property type="nucleotide sequence ID" value="NZ_AP027370.1"/>
</dbReference>
<evidence type="ECO:0000256" key="8">
    <source>
        <dbReference type="ARBA" id="ARBA00023002"/>
    </source>
</evidence>
<dbReference type="InterPro" id="IPR027394">
    <property type="entry name" value="Cytochrome-c3_hydrogenase_C"/>
</dbReference>
<comment type="subcellular location">
    <subcellularLocation>
        <location evidence="2">Cell envelope</location>
    </subcellularLocation>
</comment>
<feature type="domain" description="Cytochrome-c3 hydrogenase C-terminal" evidence="12">
    <location>
        <begin position="172"/>
        <end position="245"/>
    </location>
</feature>
<dbReference type="Gene3D" id="4.10.480.10">
    <property type="entry name" value="Cytochrome-c3 hydrogenase, C-terminal domain"/>
    <property type="match status" value="1"/>
</dbReference>
<keyword evidence="9" id="KW-0408">Iron</keyword>
<evidence type="ECO:0000256" key="3">
    <source>
        <dbReference type="ARBA" id="ARBA00006605"/>
    </source>
</evidence>
<evidence type="ECO:0000259" key="11">
    <source>
        <dbReference type="Pfam" id="PF01058"/>
    </source>
</evidence>
<evidence type="ECO:0000256" key="10">
    <source>
        <dbReference type="ARBA" id="ARBA00023014"/>
    </source>
</evidence>
<evidence type="ECO:0000256" key="9">
    <source>
        <dbReference type="ARBA" id="ARBA00023004"/>
    </source>
</evidence>
<evidence type="ECO:0000256" key="2">
    <source>
        <dbReference type="ARBA" id="ARBA00004196"/>
    </source>
</evidence>
<name>A0ABN6WTS1_9BACT</name>
<keyword evidence="5" id="KW-0004">4Fe-4S</keyword>
<comment type="cofactor">
    <cofactor evidence="1">
        <name>[4Fe-4S] cluster</name>
        <dbReference type="ChEBI" id="CHEBI:49883"/>
    </cofactor>
</comment>
<evidence type="ECO:0000256" key="7">
    <source>
        <dbReference type="ARBA" id="ARBA00022729"/>
    </source>
</evidence>
<dbReference type="InterPro" id="IPR001821">
    <property type="entry name" value="NiFe_hydrogenase_ssu"/>
</dbReference>
<accession>A0ABN6WTS1</accession>
<dbReference type="PANTHER" id="PTHR30013:SF5">
    <property type="entry name" value="HYDROGENASE SMALL SUBUNIT"/>
    <property type="match status" value="1"/>
</dbReference>
<dbReference type="Pfam" id="PF14720">
    <property type="entry name" value="NiFe_hyd_SSU_C"/>
    <property type="match status" value="1"/>
</dbReference>
<evidence type="ECO:0000256" key="1">
    <source>
        <dbReference type="ARBA" id="ARBA00001966"/>
    </source>
</evidence>
<dbReference type="Pfam" id="PF01058">
    <property type="entry name" value="Oxidored_q6"/>
    <property type="match status" value="1"/>
</dbReference>
<dbReference type="EMBL" id="AP027370">
    <property type="protein sequence ID" value="BDY12500.1"/>
    <property type="molecule type" value="Genomic_DNA"/>
</dbReference>
<keyword evidence="8" id="KW-0560">Oxidoreductase</keyword>
<comment type="similarity">
    <text evidence="3">Belongs to the [NiFe]/[NiFeSe] hydrogenase small subunit family.</text>
</comment>